<comment type="caution">
    <text evidence="1">The sequence shown here is derived from an EMBL/GenBank/DDBJ whole genome shotgun (WGS) entry which is preliminary data.</text>
</comment>
<evidence type="ECO:0000313" key="2">
    <source>
        <dbReference type="Proteomes" id="UP001600888"/>
    </source>
</evidence>
<gene>
    <name evidence="1" type="ORF">FJTKL_09855</name>
</gene>
<keyword evidence="2" id="KW-1185">Reference proteome</keyword>
<organism evidence="1 2">
    <name type="scientific">Diaporthe vaccinii</name>
    <dbReference type="NCBI Taxonomy" id="105482"/>
    <lineage>
        <taxon>Eukaryota</taxon>
        <taxon>Fungi</taxon>
        <taxon>Dikarya</taxon>
        <taxon>Ascomycota</taxon>
        <taxon>Pezizomycotina</taxon>
        <taxon>Sordariomycetes</taxon>
        <taxon>Sordariomycetidae</taxon>
        <taxon>Diaporthales</taxon>
        <taxon>Diaporthaceae</taxon>
        <taxon>Diaporthe</taxon>
        <taxon>Diaporthe eres species complex</taxon>
    </lineage>
</organism>
<dbReference type="EMBL" id="JBAWTH010000042">
    <property type="protein sequence ID" value="KAL2283533.1"/>
    <property type="molecule type" value="Genomic_DNA"/>
</dbReference>
<protein>
    <submittedName>
        <fullName evidence="1">Uncharacterized protein</fullName>
    </submittedName>
</protein>
<dbReference type="Proteomes" id="UP001600888">
    <property type="component" value="Unassembled WGS sequence"/>
</dbReference>
<evidence type="ECO:0000313" key="1">
    <source>
        <dbReference type="EMBL" id="KAL2283533.1"/>
    </source>
</evidence>
<reference evidence="1 2" key="1">
    <citation type="submission" date="2024-03" db="EMBL/GenBank/DDBJ databases">
        <title>A high-quality draft genome sequence of Diaporthe vaccinii, a causative agent of upright dieback and viscid rot disease in cranberry plants.</title>
        <authorList>
            <person name="Sarrasin M."/>
            <person name="Lang B.F."/>
            <person name="Burger G."/>
        </authorList>
    </citation>
    <scope>NUCLEOTIDE SEQUENCE [LARGE SCALE GENOMIC DNA]</scope>
    <source>
        <strain evidence="1 2">IS7</strain>
    </source>
</reference>
<name>A0ABR4EM65_9PEZI</name>
<sequence>MPDIGPDPSLSWRRGNGCQYRAKFPFEGIPCTPVSVELLPTHGPSLLLPWSALEAASPSRTTNAPRRICLFAVPHNPAFNCQVP</sequence>
<accession>A0ABR4EM65</accession>
<proteinExistence type="predicted"/>